<dbReference type="AlphaFoldDB" id="A0A1M4VTU0"/>
<keyword evidence="3 6" id="KW-0812">Transmembrane</keyword>
<proteinExistence type="predicted"/>
<protein>
    <submittedName>
        <fullName evidence="7">Aromatic acid exporter family member 1</fullName>
    </submittedName>
</protein>
<evidence type="ECO:0000313" key="7">
    <source>
        <dbReference type="EMBL" id="SHE72531.1"/>
    </source>
</evidence>
<evidence type="ECO:0000256" key="4">
    <source>
        <dbReference type="ARBA" id="ARBA00022989"/>
    </source>
</evidence>
<dbReference type="PANTHER" id="PTHR40064">
    <property type="entry name" value="MEMBRANE PROTEIN-RELATED"/>
    <property type="match status" value="1"/>
</dbReference>
<dbReference type="Proteomes" id="UP000184423">
    <property type="component" value="Unassembled WGS sequence"/>
</dbReference>
<feature type="transmembrane region" description="Helical" evidence="6">
    <location>
        <begin position="95"/>
        <end position="114"/>
    </location>
</feature>
<gene>
    <name evidence="7" type="ORF">SAMN02746091_00992</name>
</gene>
<keyword evidence="4 6" id="KW-1133">Transmembrane helix</keyword>
<evidence type="ECO:0000256" key="3">
    <source>
        <dbReference type="ARBA" id="ARBA00022692"/>
    </source>
</evidence>
<name>A0A1M4VTU0_9CLOT</name>
<feature type="transmembrane region" description="Helical" evidence="6">
    <location>
        <begin position="12"/>
        <end position="38"/>
    </location>
</feature>
<dbReference type="EMBL" id="FQVG01000013">
    <property type="protein sequence ID" value="SHE72531.1"/>
    <property type="molecule type" value="Genomic_DNA"/>
</dbReference>
<feature type="transmembrane region" description="Helical" evidence="6">
    <location>
        <begin position="126"/>
        <end position="145"/>
    </location>
</feature>
<feature type="transmembrane region" description="Helical" evidence="6">
    <location>
        <begin position="59"/>
        <end position="89"/>
    </location>
</feature>
<comment type="subcellular location">
    <subcellularLocation>
        <location evidence="1">Cell membrane</location>
        <topology evidence="1">Multi-pass membrane protein</topology>
    </subcellularLocation>
</comment>
<dbReference type="InterPro" id="IPR010343">
    <property type="entry name" value="ArAE_1"/>
</dbReference>
<dbReference type="GO" id="GO:0005886">
    <property type="term" value="C:plasma membrane"/>
    <property type="evidence" value="ECO:0007669"/>
    <property type="project" value="UniProtKB-SubCell"/>
</dbReference>
<evidence type="ECO:0000256" key="6">
    <source>
        <dbReference type="SAM" id="Phobius"/>
    </source>
</evidence>
<keyword evidence="8" id="KW-1185">Reference proteome</keyword>
<sequence>MNIGLRNIKTALSVFLSILISNFVGLDYPFYAAIASLVCMQSTLEKTYTAGKNRLLGTVVGAILGFIFASVFPTNAIFSAIGIIVLIYICNKLEWNDAISMAGIVFLAIMLNVKDNKHALIYSYKRLFETLIGIVVAFLVNSFIFPPEK</sequence>
<organism evidence="7 8">
    <name type="scientific">Caloramator proteoclasticus DSM 10124</name>
    <dbReference type="NCBI Taxonomy" id="1121262"/>
    <lineage>
        <taxon>Bacteria</taxon>
        <taxon>Bacillati</taxon>
        <taxon>Bacillota</taxon>
        <taxon>Clostridia</taxon>
        <taxon>Eubacteriales</taxon>
        <taxon>Clostridiaceae</taxon>
        <taxon>Caloramator</taxon>
    </lineage>
</organism>
<accession>A0A1M4VTU0</accession>
<evidence type="ECO:0000313" key="8">
    <source>
        <dbReference type="Proteomes" id="UP000184423"/>
    </source>
</evidence>
<keyword evidence="5 6" id="KW-0472">Membrane</keyword>
<reference evidence="8" key="1">
    <citation type="submission" date="2016-11" db="EMBL/GenBank/DDBJ databases">
        <authorList>
            <person name="Varghese N."/>
            <person name="Submissions S."/>
        </authorList>
    </citation>
    <scope>NUCLEOTIDE SEQUENCE [LARGE SCALE GENOMIC DNA]</scope>
    <source>
        <strain evidence="8">DSM 10124</strain>
    </source>
</reference>
<evidence type="ECO:0000256" key="1">
    <source>
        <dbReference type="ARBA" id="ARBA00004651"/>
    </source>
</evidence>
<dbReference type="PANTHER" id="PTHR40064:SF1">
    <property type="entry name" value="MEMBRANE PROTEIN"/>
    <property type="match status" value="1"/>
</dbReference>
<dbReference type="Pfam" id="PF06081">
    <property type="entry name" value="ArAE_1"/>
    <property type="match status" value="1"/>
</dbReference>
<keyword evidence="2" id="KW-1003">Cell membrane</keyword>
<evidence type="ECO:0000256" key="2">
    <source>
        <dbReference type="ARBA" id="ARBA00022475"/>
    </source>
</evidence>
<dbReference type="InterPro" id="IPR052984">
    <property type="entry name" value="UPF0421"/>
</dbReference>
<evidence type="ECO:0000256" key="5">
    <source>
        <dbReference type="ARBA" id="ARBA00023136"/>
    </source>
</evidence>
<dbReference type="RefSeq" id="WP_073248143.1">
    <property type="nucleotide sequence ID" value="NZ_FQVG01000013.1"/>
</dbReference>